<dbReference type="EMBL" id="WBJY01000004">
    <property type="protein sequence ID" value="KAB1646719.1"/>
    <property type="molecule type" value="Genomic_DNA"/>
</dbReference>
<sequence length="239" mass="25397">MWSSARPQVTEHFARRRAPLSHTSCDPARSDPARAPRRVASRRRGAPSSGDHVQNHITLIGRVGGQPDTRTTPWGDLEATFRLATTERWRKKSGEWEDGPTSWFTVRALRGMAESVRDSVDKGQQLIVTGRVRVRPWENDRGSGVAVEIDADHIGPDLLVATAAVTRRPPSNPPAQPGHPDNADRHASTGASTPGPTPGSAPLGATEPQTAAIGAATVPSGDWGAPGAGASRTAEEPPF</sequence>
<organism evidence="5 6">
    <name type="scientific">Pseudoclavibacter endophyticus</name>
    <dbReference type="NCBI Taxonomy" id="1778590"/>
    <lineage>
        <taxon>Bacteria</taxon>
        <taxon>Bacillati</taxon>
        <taxon>Actinomycetota</taxon>
        <taxon>Actinomycetes</taxon>
        <taxon>Micrococcales</taxon>
        <taxon>Microbacteriaceae</taxon>
        <taxon>Pseudoclavibacter</taxon>
    </lineage>
</organism>
<feature type="compositionally biased region" description="Basic residues" evidence="4">
    <location>
        <begin position="35"/>
        <end position="45"/>
    </location>
</feature>
<evidence type="ECO:0000313" key="6">
    <source>
        <dbReference type="Proteomes" id="UP000431744"/>
    </source>
</evidence>
<dbReference type="AlphaFoldDB" id="A0A6H9WNQ8"/>
<name>A0A6H9WNQ8_9MICO</name>
<evidence type="ECO:0000256" key="3">
    <source>
        <dbReference type="RuleBase" id="RU000524"/>
    </source>
</evidence>
<dbReference type="NCBIfam" id="TIGR00621">
    <property type="entry name" value="ssb"/>
    <property type="match status" value="1"/>
</dbReference>
<dbReference type="GO" id="GO:0006260">
    <property type="term" value="P:DNA replication"/>
    <property type="evidence" value="ECO:0007669"/>
    <property type="project" value="InterPro"/>
</dbReference>
<proteinExistence type="predicted"/>
<keyword evidence="1 2" id="KW-0238">DNA-binding</keyword>
<dbReference type="InterPro" id="IPR000424">
    <property type="entry name" value="Primosome_PriB/ssb"/>
</dbReference>
<dbReference type="SUPFAM" id="SSF50249">
    <property type="entry name" value="Nucleic acid-binding proteins"/>
    <property type="match status" value="1"/>
</dbReference>
<dbReference type="OrthoDB" id="9809878at2"/>
<dbReference type="PROSITE" id="PS50935">
    <property type="entry name" value="SSB"/>
    <property type="match status" value="1"/>
</dbReference>
<evidence type="ECO:0000256" key="1">
    <source>
        <dbReference type="ARBA" id="ARBA00023125"/>
    </source>
</evidence>
<evidence type="ECO:0000256" key="4">
    <source>
        <dbReference type="SAM" id="MobiDB-lite"/>
    </source>
</evidence>
<dbReference type="PANTHER" id="PTHR10302">
    <property type="entry name" value="SINGLE-STRANDED DNA-BINDING PROTEIN"/>
    <property type="match status" value="1"/>
</dbReference>
<dbReference type="CDD" id="cd04496">
    <property type="entry name" value="SSB_OBF"/>
    <property type="match status" value="1"/>
</dbReference>
<keyword evidence="6" id="KW-1185">Reference proteome</keyword>
<dbReference type="Proteomes" id="UP000431744">
    <property type="component" value="Unassembled WGS sequence"/>
</dbReference>
<dbReference type="Gene3D" id="2.40.50.140">
    <property type="entry name" value="Nucleic acid-binding proteins"/>
    <property type="match status" value="1"/>
</dbReference>
<protein>
    <recommendedName>
        <fullName evidence="3">Single-stranded DNA-binding protein</fullName>
    </recommendedName>
</protein>
<dbReference type="InterPro" id="IPR012340">
    <property type="entry name" value="NA-bd_OB-fold"/>
</dbReference>
<dbReference type="GO" id="GO:0009295">
    <property type="term" value="C:nucleoid"/>
    <property type="evidence" value="ECO:0007669"/>
    <property type="project" value="TreeGrafter"/>
</dbReference>
<dbReference type="PANTHER" id="PTHR10302:SF0">
    <property type="entry name" value="SINGLE-STRANDED DNA-BINDING PROTEIN, MITOCHONDRIAL"/>
    <property type="match status" value="1"/>
</dbReference>
<accession>A0A6H9WNQ8</accession>
<comment type="caution">
    <text evidence="5">The sequence shown here is derived from an EMBL/GenBank/DDBJ whole genome shotgun (WGS) entry which is preliminary data.</text>
</comment>
<gene>
    <name evidence="5" type="ORF">F8O04_13305</name>
</gene>
<reference evidence="5 6" key="1">
    <citation type="submission" date="2019-09" db="EMBL/GenBank/DDBJ databases">
        <title>Phylogeny of genus Pseudoclavibacter and closely related genus.</title>
        <authorList>
            <person name="Li Y."/>
        </authorList>
    </citation>
    <scope>NUCLEOTIDE SEQUENCE [LARGE SCALE GENOMIC DNA]</scope>
    <source>
        <strain evidence="5 6">EGI 60007</strain>
    </source>
</reference>
<dbReference type="GO" id="GO:0003697">
    <property type="term" value="F:single-stranded DNA binding"/>
    <property type="evidence" value="ECO:0007669"/>
    <property type="project" value="InterPro"/>
</dbReference>
<evidence type="ECO:0000313" key="5">
    <source>
        <dbReference type="EMBL" id="KAB1646719.1"/>
    </source>
</evidence>
<feature type="region of interest" description="Disordered" evidence="4">
    <location>
        <begin position="167"/>
        <end position="239"/>
    </location>
</feature>
<dbReference type="Pfam" id="PF00436">
    <property type="entry name" value="SSB"/>
    <property type="match status" value="1"/>
</dbReference>
<feature type="region of interest" description="Disordered" evidence="4">
    <location>
        <begin position="1"/>
        <end position="55"/>
    </location>
</feature>
<evidence type="ECO:0000256" key="2">
    <source>
        <dbReference type="PROSITE-ProRule" id="PRU00252"/>
    </source>
</evidence>
<dbReference type="InterPro" id="IPR011344">
    <property type="entry name" value="ssDNA-bd"/>
</dbReference>